<keyword evidence="2" id="KW-0520">NAD</keyword>
<dbReference type="Pfam" id="PF03446">
    <property type="entry name" value="NAD_binding_2"/>
    <property type="match status" value="1"/>
</dbReference>
<evidence type="ECO:0000313" key="5">
    <source>
        <dbReference type="EMBL" id="QSW97713.1"/>
    </source>
</evidence>
<dbReference type="InterPro" id="IPR002204">
    <property type="entry name" value="3-OH-isobutyrate_DH-rel_CS"/>
</dbReference>
<dbReference type="GO" id="GO:0008442">
    <property type="term" value="F:3-hydroxyisobutyrate dehydrogenase activity"/>
    <property type="evidence" value="ECO:0007669"/>
    <property type="project" value="TreeGrafter"/>
</dbReference>
<dbReference type="GO" id="GO:0006574">
    <property type="term" value="P:L-valine catabolic process"/>
    <property type="evidence" value="ECO:0007669"/>
    <property type="project" value="TreeGrafter"/>
</dbReference>
<dbReference type="EMBL" id="CP071462">
    <property type="protein sequence ID" value="QSW97713.1"/>
    <property type="molecule type" value="Genomic_DNA"/>
</dbReference>
<sequence>MSGTEPTPTVGVIGLGIMGGEMARNLVDGGYDLVVNDVDRDAVETMVEYGADARSSPSKSRPPPTSSSRRSRRASTSTRSRSGTTDSSKARTTT</sequence>
<evidence type="ECO:0000259" key="4">
    <source>
        <dbReference type="Pfam" id="PF03446"/>
    </source>
</evidence>
<gene>
    <name evidence="5" type="ORF">J0X25_09795</name>
</gene>
<proteinExistence type="predicted"/>
<dbReference type="PANTHER" id="PTHR22981">
    <property type="entry name" value="3-HYDROXYISOBUTYRATE DEHYDROGENASE-RELATED"/>
    <property type="match status" value="1"/>
</dbReference>
<organism evidence="5 6">
    <name type="scientific">Haloterrigena alkaliphila</name>
    <dbReference type="NCBI Taxonomy" id="2816475"/>
    <lineage>
        <taxon>Archaea</taxon>
        <taxon>Methanobacteriati</taxon>
        <taxon>Methanobacteriota</taxon>
        <taxon>Stenosarchaea group</taxon>
        <taxon>Halobacteria</taxon>
        <taxon>Halobacteriales</taxon>
        <taxon>Natrialbaceae</taxon>
        <taxon>Haloterrigena</taxon>
    </lineage>
</organism>
<keyword evidence="6" id="KW-1185">Reference proteome</keyword>
<evidence type="ECO:0000256" key="1">
    <source>
        <dbReference type="ARBA" id="ARBA00023002"/>
    </source>
</evidence>
<dbReference type="InterPro" id="IPR006115">
    <property type="entry name" value="6PGDH_NADP-bd"/>
</dbReference>
<evidence type="ECO:0000313" key="6">
    <source>
        <dbReference type="Proteomes" id="UP000663203"/>
    </source>
</evidence>
<name>A0A8A2V7C6_9EURY</name>
<dbReference type="KEGG" id="hakz:J0X25_09795"/>
<protein>
    <recommendedName>
        <fullName evidence="4">6-phosphogluconate dehydrogenase NADP-binding domain-containing protein</fullName>
    </recommendedName>
</protein>
<dbReference type="AlphaFoldDB" id="A0A8A2V7C6"/>
<evidence type="ECO:0000256" key="3">
    <source>
        <dbReference type="SAM" id="MobiDB-lite"/>
    </source>
</evidence>
<dbReference type="GO" id="GO:0050661">
    <property type="term" value="F:NADP binding"/>
    <property type="evidence" value="ECO:0007669"/>
    <property type="project" value="InterPro"/>
</dbReference>
<dbReference type="PANTHER" id="PTHR22981:SF7">
    <property type="entry name" value="3-HYDROXYISOBUTYRATE DEHYDROGENASE, MITOCHONDRIAL"/>
    <property type="match status" value="1"/>
</dbReference>
<accession>A0A8A2V7C6</accession>
<dbReference type="Proteomes" id="UP000663203">
    <property type="component" value="Chromosome"/>
</dbReference>
<feature type="domain" description="6-phosphogluconate dehydrogenase NADP-binding" evidence="4">
    <location>
        <begin position="9"/>
        <end position="58"/>
    </location>
</feature>
<dbReference type="PROSITE" id="PS00895">
    <property type="entry name" value="3_HYDROXYISOBUT_DH"/>
    <property type="match status" value="1"/>
</dbReference>
<dbReference type="SUPFAM" id="SSF51735">
    <property type="entry name" value="NAD(P)-binding Rossmann-fold domains"/>
    <property type="match status" value="1"/>
</dbReference>
<evidence type="ECO:0000256" key="2">
    <source>
        <dbReference type="ARBA" id="ARBA00023027"/>
    </source>
</evidence>
<feature type="region of interest" description="Disordered" evidence="3">
    <location>
        <begin position="48"/>
        <end position="94"/>
    </location>
</feature>
<dbReference type="Gene3D" id="3.40.50.720">
    <property type="entry name" value="NAD(P)-binding Rossmann-like Domain"/>
    <property type="match status" value="1"/>
</dbReference>
<dbReference type="InterPro" id="IPR036291">
    <property type="entry name" value="NAD(P)-bd_dom_sf"/>
</dbReference>
<reference evidence="5 6" key="1">
    <citation type="submission" date="2021-03" db="EMBL/GenBank/DDBJ databases">
        <title>Haloterrigena longa sp. nov. and Haloterrigena limicola sp. nov., extremely halophilic archaea isolated from a salt lake.</title>
        <authorList>
            <person name="Henglin C."/>
        </authorList>
    </citation>
    <scope>NUCLEOTIDE SEQUENCE [LARGE SCALE GENOMIC DNA]</scope>
    <source>
        <strain evidence="5 6">KZCA68</strain>
    </source>
</reference>
<feature type="compositionally biased region" description="Low complexity" evidence="3">
    <location>
        <begin position="74"/>
        <end position="87"/>
    </location>
</feature>
<keyword evidence="1" id="KW-0560">Oxidoreductase</keyword>